<dbReference type="AlphaFoldDB" id="A0A131YF73"/>
<feature type="region of interest" description="Disordered" evidence="1">
    <location>
        <begin position="42"/>
        <end position="89"/>
    </location>
</feature>
<sequence length="89" mass="9783">MSNSCFSILAICIASLLLLLEMQECRAFGQRPIPSRIICTPPKGPKRKCISGTPRPTAPPYRPPPPYPYGPPIRPPGGKLKAADRENRE</sequence>
<dbReference type="EMBL" id="GEDV01011425">
    <property type="protein sequence ID" value="JAP77132.1"/>
    <property type="molecule type" value="Transcribed_RNA"/>
</dbReference>
<feature type="chain" id="PRO_5007284926" evidence="2">
    <location>
        <begin position="28"/>
        <end position="89"/>
    </location>
</feature>
<proteinExistence type="predicted"/>
<accession>A0A131YF73</accession>
<protein>
    <submittedName>
        <fullName evidence="3">Uncharacterized protein</fullName>
    </submittedName>
</protein>
<feature type="compositionally biased region" description="Pro residues" evidence="1">
    <location>
        <begin position="56"/>
        <end position="75"/>
    </location>
</feature>
<organism evidence="3">
    <name type="scientific">Rhipicephalus appendiculatus</name>
    <name type="common">Brown ear tick</name>
    <dbReference type="NCBI Taxonomy" id="34631"/>
    <lineage>
        <taxon>Eukaryota</taxon>
        <taxon>Metazoa</taxon>
        <taxon>Ecdysozoa</taxon>
        <taxon>Arthropoda</taxon>
        <taxon>Chelicerata</taxon>
        <taxon>Arachnida</taxon>
        <taxon>Acari</taxon>
        <taxon>Parasitiformes</taxon>
        <taxon>Ixodida</taxon>
        <taxon>Ixodoidea</taxon>
        <taxon>Ixodidae</taxon>
        <taxon>Rhipicephalinae</taxon>
        <taxon>Rhipicephalus</taxon>
        <taxon>Rhipicephalus</taxon>
    </lineage>
</organism>
<feature type="signal peptide" evidence="2">
    <location>
        <begin position="1"/>
        <end position="27"/>
    </location>
</feature>
<evidence type="ECO:0000256" key="1">
    <source>
        <dbReference type="SAM" id="MobiDB-lite"/>
    </source>
</evidence>
<evidence type="ECO:0000256" key="2">
    <source>
        <dbReference type="SAM" id="SignalP"/>
    </source>
</evidence>
<keyword evidence="2" id="KW-0732">Signal</keyword>
<evidence type="ECO:0000313" key="3">
    <source>
        <dbReference type="EMBL" id="JAP77132.1"/>
    </source>
</evidence>
<name>A0A131YF73_RHIAP</name>
<reference evidence="3" key="1">
    <citation type="journal article" date="2016" name="Ticks Tick Borne Dis.">
        <title>De novo assembly and annotation of the salivary gland transcriptome of Rhipicephalus appendiculatus male and female ticks during blood feeding.</title>
        <authorList>
            <person name="de Castro M.H."/>
            <person name="de Klerk D."/>
            <person name="Pienaar R."/>
            <person name="Latif A.A."/>
            <person name="Rees D.J."/>
            <person name="Mans B.J."/>
        </authorList>
    </citation>
    <scope>NUCLEOTIDE SEQUENCE</scope>
    <source>
        <tissue evidence="3">Salivary glands</tissue>
    </source>
</reference>